<dbReference type="RefSeq" id="WP_354298581.1">
    <property type="nucleotide sequence ID" value="NZ_JBEPLU010000005.1"/>
</dbReference>
<organism evidence="1 2">
    <name type="scientific">Phenylobacterium koreense</name>
    <dbReference type="NCBI Taxonomy" id="266125"/>
    <lineage>
        <taxon>Bacteria</taxon>
        <taxon>Pseudomonadati</taxon>
        <taxon>Pseudomonadota</taxon>
        <taxon>Alphaproteobacteria</taxon>
        <taxon>Caulobacterales</taxon>
        <taxon>Caulobacteraceae</taxon>
        <taxon>Phenylobacterium</taxon>
    </lineage>
</organism>
<dbReference type="CDD" id="cd00293">
    <property type="entry name" value="USP-like"/>
    <property type="match status" value="1"/>
</dbReference>
<reference evidence="1 2" key="1">
    <citation type="submission" date="2024-06" db="EMBL/GenBank/DDBJ databases">
        <title>Genomic Encyclopedia of Type Strains, Phase IV (KMG-IV): sequencing the most valuable type-strain genomes for metagenomic binning, comparative biology and taxonomic classification.</title>
        <authorList>
            <person name="Goeker M."/>
        </authorList>
    </citation>
    <scope>NUCLEOTIDE SEQUENCE [LARGE SCALE GENOMIC DNA]</scope>
    <source>
        <strain evidence="1 2">DSM 17809</strain>
    </source>
</reference>
<accession>A0ABV2ENX0</accession>
<keyword evidence="2" id="KW-1185">Reference proteome</keyword>
<evidence type="ECO:0000313" key="1">
    <source>
        <dbReference type="EMBL" id="MET3528725.1"/>
    </source>
</evidence>
<sequence length="272" mass="29938">MTYRSLLCHVSHKQDHDRHLECALQLADELGAHVIGIGAAMIPPVALGTAGAYLGAGEWVEALQSQIESNLTDSRKIFEEMSGSRSTEWRHSYCDPQTAVTATARAADLVLARRQEVTEPYSELDPGRLLIGLGRPVLLCPSERDYLPKTPALVAWKETRESRRALLDALPLLRRAEDVLVVEVSSNADVALEKARLEDVCAFLRQHGVNATGDVLPDDRSTSDTLMSRARGLGADLIVAGAYGRTRLSEWMFGGVTRRLLAQDQHFVLFSH</sequence>
<evidence type="ECO:0000313" key="2">
    <source>
        <dbReference type="Proteomes" id="UP001549110"/>
    </source>
</evidence>
<comment type="caution">
    <text evidence="1">The sequence shown here is derived from an EMBL/GenBank/DDBJ whole genome shotgun (WGS) entry which is preliminary data.</text>
</comment>
<name>A0ABV2ENX0_9CAUL</name>
<dbReference type="EMBL" id="JBEPLU010000005">
    <property type="protein sequence ID" value="MET3528725.1"/>
    <property type="molecule type" value="Genomic_DNA"/>
</dbReference>
<protein>
    <submittedName>
        <fullName evidence="1">Nucleotide-binding universal stress UspA family protein</fullName>
    </submittedName>
</protein>
<gene>
    <name evidence="1" type="ORF">ABID41_003867</name>
</gene>
<dbReference type="Proteomes" id="UP001549110">
    <property type="component" value="Unassembled WGS sequence"/>
</dbReference>
<proteinExistence type="predicted"/>
<dbReference type="Gene3D" id="3.40.50.12370">
    <property type="match status" value="1"/>
</dbReference>
<dbReference type="SUPFAM" id="SSF52402">
    <property type="entry name" value="Adenine nucleotide alpha hydrolases-like"/>
    <property type="match status" value="2"/>
</dbReference>